<dbReference type="InterPro" id="IPR017871">
    <property type="entry name" value="ABC_transporter-like_CS"/>
</dbReference>
<evidence type="ECO:0000256" key="1">
    <source>
        <dbReference type="ARBA" id="ARBA00022448"/>
    </source>
</evidence>
<dbReference type="InterPro" id="IPR017911">
    <property type="entry name" value="MacB-like_ATP-bd"/>
</dbReference>
<keyword evidence="6" id="KW-0378">Hydrolase</keyword>
<dbReference type="InterPro" id="IPR003593">
    <property type="entry name" value="AAA+_ATPase"/>
</dbReference>
<dbReference type="FunFam" id="3.40.50.300:FF:000032">
    <property type="entry name" value="Export ABC transporter ATP-binding protein"/>
    <property type="match status" value="1"/>
</dbReference>
<dbReference type="SMART" id="SM00382">
    <property type="entry name" value="AAA"/>
    <property type="match status" value="1"/>
</dbReference>
<sequence length="253" mass="27578">MVESEQDIAPAPSTPLAIETRGLRKVYGSGNTEVVAMHDATMKVRNGEVVALLGPSGAGKSTFLTAIGLINPPTSGQIWIGGKLVMDGSEAQVDVRSFRRKHIGFVFQKSNLIDFLNARENVQIAMELNGDRPRVARQRAIELLEELGVGDRADHRISMLSGGQQQRVAVARALANRPSIILADEPTAALDSRLGRQVMELFRRIAHQHGAGVIVVTHDHRTLEVFDTLYEMEDGAIHKHVEGLVQRADGEVA</sequence>
<gene>
    <name evidence="6" type="primary">lolD_4</name>
    <name evidence="6" type="ORF">Q31b_45500</name>
</gene>
<dbReference type="GO" id="GO:0005886">
    <property type="term" value="C:plasma membrane"/>
    <property type="evidence" value="ECO:0007669"/>
    <property type="project" value="TreeGrafter"/>
</dbReference>
<keyword evidence="1" id="KW-0813">Transport</keyword>
<evidence type="ECO:0000256" key="3">
    <source>
        <dbReference type="ARBA" id="ARBA00022840"/>
    </source>
</evidence>
<dbReference type="GO" id="GO:0022857">
    <property type="term" value="F:transmembrane transporter activity"/>
    <property type="evidence" value="ECO:0007669"/>
    <property type="project" value="TreeGrafter"/>
</dbReference>
<keyword evidence="3 6" id="KW-0067">ATP-binding</keyword>
<evidence type="ECO:0000259" key="5">
    <source>
        <dbReference type="PROSITE" id="PS50893"/>
    </source>
</evidence>
<evidence type="ECO:0000256" key="4">
    <source>
        <dbReference type="ARBA" id="ARBA00038388"/>
    </source>
</evidence>
<dbReference type="SUPFAM" id="SSF52540">
    <property type="entry name" value="P-loop containing nucleoside triphosphate hydrolases"/>
    <property type="match status" value="1"/>
</dbReference>
<dbReference type="OrthoDB" id="273392at2"/>
<dbReference type="InterPro" id="IPR027417">
    <property type="entry name" value="P-loop_NTPase"/>
</dbReference>
<evidence type="ECO:0000313" key="6">
    <source>
        <dbReference type="EMBL" id="TWU37761.1"/>
    </source>
</evidence>
<evidence type="ECO:0000313" key="7">
    <source>
        <dbReference type="Proteomes" id="UP000315471"/>
    </source>
</evidence>
<dbReference type="Pfam" id="PF00005">
    <property type="entry name" value="ABC_tran"/>
    <property type="match status" value="1"/>
</dbReference>
<dbReference type="EMBL" id="SJPY01000007">
    <property type="protein sequence ID" value="TWU37761.1"/>
    <property type="molecule type" value="Genomic_DNA"/>
</dbReference>
<reference evidence="6 7" key="1">
    <citation type="submission" date="2019-02" db="EMBL/GenBank/DDBJ databases">
        <title>Deep-cultivation of Planctomycetes and their phenomic and genomic characterization uncovers novel biology.</title>
        <authorList>
            <person name="Wiegand S."/>
            <person name="Jogler M."/>
            <person name="Boedeker C."/>
            <person name="Pinto D."/>
            <person name="Vollmers J."/>
            <person name="Rivas-Marin E."/>
            <person name="Kohn T."/>
            <person name="Peeters S.H."/>
            <person name="Heuer A."/>
            <person name="Rast P."/>
            <person name="Oberbeckmann S."/>
            <person name="Bunk B."/>
            <person name="Jeske O."/>
            <person name="Meyerdierks A."/>
            <person name="Storesund J.E."/>
            <person name="Kallscheuer N."/>
            <person name="Luecker S."/>
            <person name="Lage O.M."/>
            <person name="Pohl T."/>
            <person name="Merkel B.J."/>
            <person name="Hornburger P."/>
            <person name="Mueller R.-W."/>
            <person name="Bruemmer F."/>
            <person name="Labrenz M."/>
            <person name="Spormann A.M."/>
            <person name="Op Den Camp H."/>
            <person name="Overmann J."/>
            <person name="Amann R."/>
            <person name="Jetten M.S.M."/>
            <person name="Mascher T."/>
            <person name="Medema M.H."/>
            <person name="Devos D.P."/>
            <person name="Kaster A.-K."/>
            <person name="Ovreas L."/>
            <person name="Rohde M."/>
            <person name="Galperin M.Y."/>
            <person name="Jogler C."/>
        </authorList>
    </citation>
    <scope>NUCLEOTIDE SEQUENCE [LARGE SCALE GENOMIC DNA]</scope>
    <source>
        <strain evidence="6 7">Q31b</strain>
    </source>
</reference>
<keyword evidence="7" id="KW-1185">Reference proteome</keyword>
<dbReference type="AlphaFoldDB" id="A0A5C6DQ27"/>
<dbReference type="Gene3D" id="3.40.50.300">
    <property type="entry name" value="P-loop containing nucleotide triphosphate hydrolases"/>
    <property type="match status" value="1"/>
</dbReference>
<dbReference type="InterPro" id="IPR003439">
    <property type="entry name" value="ABC_transporter-like_ATP-bd"/>
</dbReference>
<dbReference type="RefSeq" id="WP_146601709.1">
    <property type="nucleotide sequence ID" value="NZ_SJPY01000007.1"/>
</dbReference>
<feature type="domain" description="ABC transporter" evidence="5">
    <location>
        <begin position="18"/>
        <end position="252"/>
    </location>
</feature>
<dbReference type="Proteomes" id="UP000315471">
    <property type="component" value="Unassembled WGS sequence"/>
</dbReference>
<dbReference type="CDD" id="cd03255">
    <property type="entry name" value="ABC_MJ0796_LolCDE_FtsE"/>
    <property type="match status" value="1"/>
</dbReference>
<comment type="caution">
    <text evidence="6">The sequence shown here is derived from an EMBL/GenBank/DDBJ whole genome shotgun (WGS) entry which is preliminary data.</text>
</comment>
<evidence type="ECO:0000256" key="2">
    <source>
        <dbReference type="ARBA" id="ARBA00022741"/>
    </source>
</evidence>
<name>A0A5C6DQ27_9BACT</name>
<proteinExistence type="inferred from homology"/>
<dbReference type="PROSITE" id="PS50893">
    <property type="entry name" value="ABC_TRANSPORTER_2"/>
    <property type="match status" value="1"/>
</dbReference>
<dbReference type="EC" id="3.6.3.-" evidence="6"/>
<protein>
    <submittedName>
        <fullName evidence="6">Lipoprotein-releasing system ATP-binding protein LolD</fullName>
        <ecNumber evidence="6">3.6.3.-</ecNumber>
    </submittedName>
</protein>
<dbReference type="InterPro" id="IPR015854">
    <property type="entry name" value="ABC_transpr_LolD-like"/>
</dbReference>
<keyword evidence="2" id="KW-0547">Nucleotide-binding</keyword>
<dbReference type="GO" id="GO:0098796">
    <property type="term" value="C:membrane protein complex"/>
    <property type="evidence" value="ECO:0007669"/>
    <property type="project" value="UniProtKB-ARBA"/>
</dbReference>
<dbReference type="GO" id="GO:0005524">
    <property type="term" value="F:ATP binding"/>
    <property type="evidence" value="ECO:0007669"/>
    <property type="project" value="UniProtKB-KW"/>
</dbReference>
<dbReference type="PANTHER" id="PTHR24220">
    <property type="entry name" value="IMPORT ATP-BINDING PROTEIN"/>
    <property type="match status" value="1"/>
</dbReference>
<accession>A0A5C6DQ27</accession>
<dbReference type="PROSITE" id="PS00211">
    <property type="entry name" value="ABC_TRANSPORTER_1"/>
    <property type="match status" value="1"/>
</dbReference>
<organism evidence="6 7">
    <name type="scientific">Novipirellula aureliae</name>
    <dbReference type="NCBI Taxonomy" id="2527966"/>
    <lineage>
        <taxon>Bacteria</taxon>
        <taxon>Pseudomonadati</taxon>
        <taxon>Planctomycetota</taxon>
        <taxon>Planctomycetia</taxon>
        <taxon>Pirellulales</taxon>
        <taxon>Pirellulaceae</taxon>
        <taxon>Novipirellula</taxon>
    </lineage>
</organism>
<comment type="similarity">
    <text evidence="4">Belongs to the ABC transporter superfamily. Macrolide exporter (TC 3.A.1.122) family.</text>
</comment>
<keyword evidence="6" id="KW-0449">Lipoprotein</keyword>
<dbReference type="PANTHER" id="PTHR24220:SF86">
    <property type="entry name" value="ABC TRANSPORTER ABCH.1"/>
    <property type="match status" value="1"/>
</dbReference>
<dbReference type="GO" id="GO:0016887">
    <property type="term" value="F:ATP hydrolysis activity"/>
    <property type="evidence" value="ECO:0007669"/>
    <property type="project" value="InterPro"/>
</dbReference>